<accession>A0A1F4WMK8</accession>
<reference evidence="2 3" key="1">
    <citation type="journal article" date="2016" name="Nat. Commun.">
        <title>Thousands of microbial genomes shed light on interconnected biogeochemical processes in an aquifer system.</title>
        <authorList>
            <person name="Anantharaman K."/>
            <person name="Brown C.T."/>
            <person name="Hug L.A."/>
            <person name="Sharon I."/>
            <person name="Castelle C.J."/>
            <person name="Probst A.J."/>
            <person name="Thomas B.C."/>
            <person name="Singh A."/>
            <person name="Wilkins M.J."/>
            <person name="Karaoz U."/>
            <person name="Brodie E.L."/>
            <person name="Williams K.H."/>
            <person name="Hubbard S.S."/>
            <person name="Banfield J.F."/>
        </authorList>
    </citation>
    <scope>NUCLEOTIDE SEQUENCE [LARGE SCALE GENOMIC DNA]</scope>
</reference>
<keyword evidence="1" id="KW-0472">Membrane</keyword>
<evidence type="ECO:0000313" key="3">
    <source>
        <dbReference type="Proteomes" id="UP000179113"/>
    </source>
</evidence>
<protein>
    <submittedName>
        <fullName evidence="2">Uncharacterized protein</fullName>
    </submittedName>
</protein>
<keyword evidence="1" id="KW-1133">Transmembrane helix</keyword>
<proteinExistence type="predicted"/>
<evidence type="ECO:0000313" key="2">
    <source>
        <dbReference type="EMBL" id="OGC70652.1"/>
    </source>
</evidence>
<feature type="transmembrane region" description="Helical" evidence="1">
    <location>
        <begin position="12"/>
        <end position="29"/>
    </location>
</feature>
<evidence type="ECO:0000256" key="1">
    <source>
        <dbReference type="SAM" id="Phobius"/>
    </source>
</evidence>
<sequence>MKVKINRSGFKIIIFSILLTLILLVVYLFRTGNIIYVRKPIIFFQPVIPEYLAEFPVFEDCLISSHEPFNELETGNSKPENLEEDKIRSDFNILTRLTLRDGFELGRVRKIVYTIPGPVFCENWFYLTVRKKDTKNILKGEDRINAFVVNSEEDLKNLAILLYGEPNNEHFDKKYKSWLSLKACSKDKSMDCANRYSEFPKSVYDGQITNEYEKKTLHRFTLDGTSTYTLSHKTLTIEEGGYVNINSVDLISYQSGIIY</sequence>
<dbReference type="EMBL" id="MEWA01000003">
    <property type="protein sequence ID" value="OGC70652.1"/>
    <property type="molecule type" value="Genomic_DNA"/>
</dbReference>
<dbReference type="Proteomes" id="UP000179113">
    <property type="component" value="Unassembled WGS sequence"/>
</dbReference>
<dbReference type="AlphaFoldDB" id="A0A1F4WMK8"/>
<comment type="caution">
    <text evidence="2">The sequence shown here is derived from an EMBL/GenBank/DDBJ whole genome shotgun (WGS) entry which is preliminary data.</text>
</comment>
<name>A0A1F4WMK8_UNCKA</name>
<organism evidence="2 3">
    <name type="scientific">candidate division WWE3 bacterium RIFOXYC1_FULL_39_7</name>
    <dbReference type="NCBI Taxonomy" id="1802643"/>
    <lineage>
        <taxon>Bacteria</taxon>
        <taxon>Katanobacteria</taxon>
    </lineage>
</organism>
<keyword evidence="1" id="KW-0812">Transmembrane</keyword>
<gene>
    <name evidence="2" type="ORF">A2415_01710</name>
</gene>